<gene>
    <name evidence="1" type="ORF">A3C11_00895</name>
</gene>
<protein>
    <submittedName>
        <fullName evidence="1">Uncharacterized protein</fullName>
    </submittedName>
</protein>
<reference evidence="1 2" key="1">
    <citation type="journal article" date="2016" name="Nat. Commun.">
        <title>Thousands of microbial genomes shed light on interconnected biogeochemical processes in an aquifer system.</title>
        <authorList>
            <person name="Anantharaman K."/>
            <person name="Brown C.T."/>
            <person name="Hug L.A."/>
            <person name="Sharon I."/>
            <person name="Castelle C.J."/>
            <person name="Probst A.J."/>
            <person name="Thomas B.C."/>
            <person name="Singh A."/>
            <person name="Wilkins M.J."/>
            <person name="Karaoz U."/>
            <person name="Brodie E.L."/>
            <person name="Williams K.H."/>
            <person name="Hubbard S.S."/>
            <person name="Banfield J.F."/>
        </authorList>
    </citation>
    <scope>NUCLEOTIDE SEQUENCE [LARGE SCALE GENOMIC DNA]</scope>
</reference>
<comment type="caution">
    <text evidence="1">The sequence shown here is derived from an EMBL/GenBank/DDBJ whole genome shotgun (WGS) entry which is preliminary data.</text>
</comment>
<accession>A0A1G2KNK1</accession>
<dbReference type="Proteomes" id="UP000177362">
    <property type="component" value="Unassembled WGS sequence"/>
</dbReference>
<dbReference type="EMBL" id="MHQJ01000030">
    <property type="protein sequence ID" value="OHA01017.1"/>
    <property type="molecule type" value="Genomic_DNA"/>
</dbReference>
<dbReference type="AlphaFoldDB" id="A0A1G2KNK1"/>
<sequence length="125" mass="13879">MSQTQPSPVESSARDAKVGETVVIGCRPEWAKDDDRLWAAWTPDKTEIVRLKDGTTLYFREVPEILSAHLRRGVVVVYINKKYGMIVVPGDSKSAHPEKRISLFQLLGCTFGVLAVPDEAQEAPL</sequence>
<evidence type="ECO:0000313" key="2">
    <source>
        <dbReference type="Proteomes" id="UP000177362"/>
    </source>
</evidence>
<organism evidence="1 2">
    <name type="scientific">Candidatus Sungbacteria bacterium RIFCSPHIGHO2_02_FULL_49_12</name>
    <dbReference type="NCBI Taxonomy" id="1802271"/>
    <lineage>
        <taxon>Bacteria</taxon>
        <taxon>Candidatus Sungiibacteriota</taxon>
    </lineage>
</organism>
<proteinExistence type="predicted"/>
<evidence type="ECO:0000313" key="1">
    <source>
        <dbReference type="EMBL" id="OHA01017.1"/>
    </source>
</evidence>
<name>A0A1G2KNK1_9BACT</name>